<feature type="chain" id="PRO_5045998430" description="CBM6 domain-containing protein" evidence="2">
    <location>
        <begin position="31"/>
        <end position="186"/>
    </location>
</feature>
<feature type="signal peptide" evidence="2">
    <location>
        <begin position="1"/>
        <end position="30"/>
    </location>
</feature>
<evidence type="ECO:0000313" key="4">
    <source>
        <dbReference type="Proteomes" id="UP000733379"/>
    </source>
</evidence>
<protein>
    <recommendedName>
        <fullName evidence="5">CBM6 domain-containing protein</fullName>
    </recommendedName>
</protein>
<name>A0ABS6BBE2_9NOCA</name>
<feature type="compositionally biased region" description="Low complexity" evidence="1">
    <location>
        <begin position="173"/>
        <end position="186"/>
    </location>
</feature>
<dbReference type="RefSeq" id="WP_215922623.1">
    <property type="nucleotide sequence ID" value="NZ_JAHKNI010000015.1"/>
</dbReference>
<dbReference type="SUPFAM" id="SSF49785">
    <property type="entry name" value="Galactose-binding domain-like"/>
    <property type="match status" value="1"/>
</dbReference>
<evidence type="ECO:0000256" key="1">
    <source>
        <dbReference type="SAM" id="MobiDB-lite"/>
    </source>
</evidence>
<dbReference type="InterPro" id="IPR008979">
    <property type="entry name" value="Galactose-bd-like_sf"/>
</dbReference>
<dbReference type="EMBL" id="JAHKNI010000015">
    <property type="protein sequence ID" value="MBU3066538.1"/>
    <property type="molecule type" value="Genomic_DNA"/>
</dbReference>
<keyword evidence="2" id="KW-0732">Signal</keyword>
<sequence length="186" mass="18007">MTSSPCFGRAHIVAAMAAIGFLCASAPALAAPIPLGDHPAAAANLVANADFHSGLAAWNKHIYNANVGGNGASVHNNGYVGQDVPVTKGAGYTFSVRAGASPGGSVLALALDSGTGVAYVSQSVSAPTTVSRTFTATGPIVYIACQGSGSGGWCNNFSLVAAPDVAGTGSSGSGSSSMDSGSAGSR</sequence>
<organism evidence="3 4">
    <name type="scientific">Nocardia albiluteola</name>
    <dbReference type="NCBI Taxonomy" id="2842303"/>
    <lineage>
        <taxon>Bacteria</taxon>
        <taxon>Bacillati</taxon>
        <taxon>Actinomycetota</taxon>
        <taxon>Actinomycetes</taxon>
        <taxon>Mycobacteriales</taxon>
        <taxon>Nocardiaceae</taxon>
        <taxon>Nocardia</taxon>
    </lineage>
</organism>
<proteinExistence type="predicted"/>
<evidence type="ECO:0000313" key="3">
    <source>
        <dbReference type="EMBL" id="MBU3066538.1"/>
    </source>
</evidence>
<keyword evidence="4" id="KW-1185">Reference proteome</keyword>
<accession>A0ABS6BBE2</accession>
<dbReference type="Proteomes" id="UP000733379">
    <property type="component" value="Unassembled WGS sequence"/>
</dbReference>
<feature type="region of interest" description="Disordered" evidence="1">
    <location>
        <begin position="167"/>
        <end position="186"/>
    </location>
</feature>
<dbReference type="Gene3D" id="2.60.120.260">
    <property type="entry name" value="Galactose-binding domain-like"/>
    <property type="match status" value="1"/>
</dbReference>
<reference evidence="3 4" key="1">
    <citation type="submission" date="2021-06" db="EMBL/GenBank/DDBJ databases">
        <title>Actinomycetes sequencing.</title>
        <authorList>
            <person name="Shan Q."/>
        </authorList>
    </citation>
    <scope>NUCLEOTIDE SEQUENCE [LARGE SCALE GENOMIC DNA]</scope>
    <source>
        <strain evidence="3 4">NEAU-G5</strain>
    </source>
</reference>
<evidence type="ECO:0008006" key="5">
    <source>
        <dbReference type="Google" id="ProtNLM"/>
    </source>
</evidence>
<evidence type="ECO:0000256" key="2">
    <source>
        <dbReference type="SAM" id="SignalP"/>
    </source>
</evidence>
<gene>
    <name evidence="3" type="ORF">KO481_34090</name>
</gene>
<comment type="caution">
    <text evidence="3">The sequence shown here is derived from an EMBL/GenBank/DDBJ whole genome shotgun (WGS) entry which is preliminary data.</text>
</comment>